<dbReference type="Proteomes" id="UP001501600">
    <property type="component" value="Unassembled WGS sequence"/>
</dbReference>
<name>A0ABP9SE33_9GAMM</name>
<evidence type="ECO:0000313" key="2">
    <source>
        <dbReference type="Proteomes" id="UP001501600"/>
    </source>
</evidence>
<protein>
    <submittedName>
        <fullName evidence="1">TIGR02922 family protein</fullName>
    </submittedName>
</protein>
<sequence>MQTKDVSVLYYDMNSLVLKKALLSDLKKGPSGRVILPSDFRQGKAIIAVLGGDVEVLNLVGERAEQGQEDG</sequence>
<proteinExistence type="predicted"/>
<comment type="caution">
    <text evidence="1">The sequence shown here is derived from an EMBL/GenBank/DDBJ whole genome shotgun (WGS) entry which is preliminary data.</text>
</comment>
<dbReference type="Pfam" id="PF09558">
    <property type="entry name" value="DUF2375"/>
    <property type="match status" value="1"/>
</dbReference>
<dbReference type="EMBL" id="BAABLF010000026">
    <property type="protein sequence ID" value="GAA5193640.1"/>
    <property type="molecule type" value="Genomic_DNA"/>
</dbReference>
<organism evidence="1 2">
    <name type="scientific">Ferrimonas gelatinilytica</name>
    <dbReference type="NCBI Taxonomy" id="1255257"/>
    <lineage>
        <taxon>Bacteria</taxon>
        <taxon>Pseudomonadati</taxon>
        <taxon>Pseudomonadota</taxon>
        <taxon>Gammaproteobacteria</taxon>
        <taxon>Alteromonadales</taxon>
        <taxon>Ferrimonadaceae</taxon>
        <taxon>Ferrimonas</taxon>
    </lineage>
</organism>
<gene>
    <name evidence="1" type="ORF">GCM10025772_24950</name>
</gene>
<dbReference type="RefSeq" id="WP_345317454.1">
    <property type="nucleotide sequence ID" value="NZ_BAABLF010000026.1"/>
</dbReference>
<evidence type="ECO:0000313" key="1">
    <source>
        <dbReference type="EMBL" id="GAA5193640.1"/>
    </source>
</evidence>
<reference evidence="2" key="1">
    <citation type="journal article" date="2019" name="Int. J. Syst. Evol. Microbiol.">
        <title>The Global Catalogue of Microorganisms (GCM) 10K type strain sequencing project: providing services to taxonomists for standard genome sequencing and annotation.</title>
        <authorList>
            <consortium name="The Broad Institute Genomics Platform"/>
            <consortium name="The Broad Institute Genome Sequencing Center for Infectious Disease"/>
            <person name="Wu L."/>
            <person name="Ma J."/>
        </authorList>
    </citation>
    <scope>NUCLEOTIDE SEQUENCE [LARGE SCALE GENOMIC DNA]</scope>
    <source>
        <strain evidence="2">JCM 18720</strain>
    </source>
</reference>
<accession>A0ABP9SE33</accession>
<keyword evidence="2" id="KW-1185">Reference proteome</keyword>
<dbReference type="NCBIfam" id="TIGR02922">
    <property type="entry name" value="TIGR02922 family protein"/>
    <property type="match status" value="1"/>
</dbReference>
<dbReference type="InterPro" id="IPR014271">
    <property type="entry name" value="CHP02922"/>
</dbReference>